<protein>
    <submittedName>
        <fullName evidence="1">Uncharacterized protein</fullName>
    </submittedName>
</protein>
<dbReference type="AlphaFoldDB" id="A0AA95GCP1"/>
<dbReference type="RefSeq" id="WP_280629812.1">
    <property type="nucleotide sequence ID" value="NZ_CP123498.1"/>
</dbReference>
<dbReference type="Proteomes" id="UP001177597">
    <property type="component" value="Chromosome"/>
</dbReference>
<reference evidence="1" key="1">
    <citation type="submission" date="2023-04" db="EMBL/GenBank/DDBJ databases">
        <title>Genome dynamics across the evolutionary transition to endosymbiosis.</title>
        <authorList>
            <person name="Siozios S."/>
            <person name="Nadal-Jimenez P."/>
            <person name="Azagi T."/>
            <person name="Sprong H."/>
            <person name="Frost C.L."/>
            <person name="Parratt S.R."/>
            <person name="Taylor G."/>
            <person name="Brettell L."/>
            <person name="Lew K.C."/>
            <person name="Croft L."/>
            <person name="King K.C."/>
            <person name="Brockhurst M.A."/>
            <person name="Hypsa V."/>
            <person name="Novakova E."/>
            <person name="Darby A.C."/>
            <person name="Hurst G.D.D."/>
        </authorList>
    </citation>
    <scope>NUCLEOTIDE SEQUENCE</scope>
    <source>
        <strain evidence="1">AIh</strain>
    </source>
</reference>
<proteinExistence type="predicted"/>
<evidence type="ECO:0000313" key="1">
    <source>
        <dbReference type="EMBL" id="WGL96267.1"/>
    </source>
</evidence>
<organism evidence="1 2">
    <name type="scientific">Arsenophonus nasoniae</name>
    <name type="common">son-killer infecting Nasonia vitripennis</name>
    <dbReference type="NCBI Taxonomy" id="638"/>
    <lineage>
        <taxon>Bacteria</taxon>
        <taxon>Pseudomonadati</taxon>
        <taxon>Pseudomonadota</taxon>
        <taxon>Gammaproteobacteria</taxon>
        <taxon>Enterobacterales</taxon>
        <taxon>Morganellaceae</taxon>
        <taxon>Arsenophonus</taxon>
    </lineage>
</organism>
<accession>A0AA95GCP1</accession>
<evidence type="ECO:0000313" key="2">
    <source>
        <dbReference type="Proteomes" id="UP001177597"/>
    </source>
</evidence>
<dbReference type="EMBL" id="CP123498">
    <property type="protein sequence ID" value="WGL96267.1"/>
    <property type="molecule type" value="Genomic_DNA"/>
</dbReference>
<gene>
    <name evidence="1" type="ORF">QE207_06775</name>
</gene>
<name>A0AA95GCP1_9GAMM</name>
<sequence>MGNNKTENVIELRLNGAPLCYMNTRNAVSADYLAFMDAVLNALSLDKASLQHEANLNGKTINHQFTTFGAITDPKDHQ</sequence>